<feature type="region of interest" description="Disordered" evidence="1">
    <location>
        <begin position="142"/>
        <end position="164"/>
    </location>
</feature>
<dbReference type="InterPro" id="IPR003511">
    <property type="entry name" value="HORMA_dom"/>
</dbReference>
<feature type="compositionally biased region" description="Basic and acidic residues" evidence="1">
    <location>
        <begin position="282"/>
        <end position="292"/>
    </location>
</feature>
<dbReference type="Proteomes" id="UP000230233">
    <property type="component" value="Chromosome II"/>
</dbReference>
<dbReference type="STRING" id="1611254.A0A2G5V6T4"/>
<evidence type="ECO:0000259" key="2">
    <source>
        <dbReference type="PROSITE" id="PS50815"/>
    </source>
</evidence>
<dbReference type="AlphaFoldDB" id="A0A2G5V6T4"/>
<dbReference type="PROSITE" id="PS50815">
    <property type="entry name" value="HORMA"/>
    <property type="match status" value="1"/>
</dbReference>
<proteinExistence type="predicted"/>
<dbReference type="OrthoDB" id="10371275at2759"/>
<evidence type="ECO:0000313" key="4">
    <source>
        <dbReference type="Proteomes" id="UP000230233"/>
    </source>
</evidence>
<dbReference type="Pfam" id="PF02301">
    <property type="entry name" value="HORMA"/>
    <property type="match status" value="1"/>
</dbReference>
<dbReference type="InterPro" id="IPR036570">
    <property type="entry name" value="HORMA_dom_sf"/>
</dbReference>
<evidence type="ECO:0000313" key="3">
    <source>
        <dbReference type="EMBL" id="PIC47450.1"/>
    </source>
</evidence>
<gene>
    <name evidence="3" type="primary">Cnig_chr_II.g6806</name>
    <name evidence="3" type="ORF">B9Z55_006806</name>
</gene>
<sequence>MARTKQNPPPVRLSTSLQLTKPVHDASLLVAYGDRYSNILTRIIYVGFSAILRQREILPAECFIKRHISKTLKYPCLTSLHPKTESLIDMLFSAGEFVKAGLLKEIALVITKKENEEEAIEVHSFKFEVLENRDISTTLSTVSGKSPWKSPSQRNQYQPVLTSSTSKSREQQIAHLIKAIRSLCASLRPLPKKFAANFRVNYTDLAENINCIKGFQSTETFYKLAKNAVTLEVEEVYHNNQKSILSCSSVFVKPKFGTSSRVNSSSRESSSPSMNSTQKNSSDSKSRNKENETVNLFEEI</sequence>
<protein>
    <recommendedName>
        <fullName evidence="2">HORMA domain-containing protein</fullName>
    </recommendedName>
</protein>
<evidence type="ECO:0000256" key="1">
    <source>
        <dbReference type="SAM" id="MobiDB-lite"/>
    </source>
</evidence>
<keyword evidence="4" id="KW-1185">Reference proteome</keyword>
<dbReference type="SUPFAM" id="SSF56019">
    <property type="entry name" value="The spindle assembly checkpoint protein mad2"/>
    <property type="match status" value="1"/>
</dbReference>
<reference evidence="4" key="1">
    <citation type="submission" date="2017-10" db="EMBL/GenBank/DDBJ databases">
        <title>Rapid genome shrinkage in a self-fertile nematode reveals novel sperm competition proteins.</title>
        <authorList>
            <person name="Yin D."/>
            <person name="Schwarz E.M."/>
            <person name="Thomas C.G."/>
            <person name="Felde R.L."/>
            <person name="Korf I.F."/>
            <person name="Cutter A.D."/>
            <person name="Schartner C.M."/>
            <person name="Ralston E.J."/>
            <person name="Meyer B.J."/>
            <person name="Haag E.S."/>
        </authorList>
    </citation>
    <scope>NUCLEOTIDE SEQUENCE [LARGE SCALE GENOMIC DNA]</scope>
    <source>
        <strain evidence="4">JU1422</strain>
    </source>
</reference>
<comment type="caution">
    <text evidence="3">The sequence shown here is derived from an EMBL/GenBank/DDBJ whole genome shotgun (WGS) entry which is preliminary data.</text>
</comment>
<feature type="domain" description="HORMA" evidence="2">
    <location>
        <begin position="34"/>
        <end position="247"/>
    </location>
</feature>
<name>A0A2G5V6T4_9PELO</name>
<accession>A0A2G5V6T4</accession>
<feature type="region of interest" description="Disordered" evidence="1">
    <location>
        <begin position="257"/>
        <end position="300"/>
    </location>
</feature>
<dbReference type="EMBL" id="PDUG01000002">
    <property type="protein sequence ID" value="PIC47450.1"/>
    <property type="molecule type" value="Genomic_DNA"/>
</dbReference>
<dbReference type="Gene3D" id="3.30.900.10">
    <property type="entry name" value="HORMA domain"/>
    <property type="match status" value="1"/>
</dbReference>
<organism evidence="3 4">
    <name type="scientific">Caenorhabditis nigoni</name>
    <dbReference type="NCBI Taxonomy" id="1611254"/>
    <lineage>
        <taxon>Eukaryota</taxon>
        <taxon>Metazoa</taxon>
        <taxon>Ecdysozoa</taxon>
        <taxon>Nematoda</taxon>
        <taxon>Chromadorea</taxon>
        <taxon>Rhabditida</taxon>
        <taxon>Rhabditina</taxon>
        <taxon>Rhabditomorpha</taxon>
        <taxon>Rhabditoidea</taxon>
        <taxon>Rhabditidae</taxon>
        <taxon>Peloderinae</taxon>
        <taxon>Caenorhabditis</taxon>
    </lineage>
</organism>
<feature type="compositionally biased region" description="Low complexity" evidence="1">
    <location>
        <begin position="259"/>
        <end position="276"/>
    </location>
</feature>